<dbReference type="RefSeq" id="XP_014484227.1">
    <property type="nucleotide sequence ID" value="XM_014628741.1"/>
</dbReference>
<dbReference type="GeneID" id="106749371"/>
<evidence type="ECO:0000313" key="2">
    <source>
        <dbReference type="RefSeq" id="XP_014484226.1"/>
    </source>
</evidence>
<evidence type="ECO:0000313" key="3">
    <source>
        <dbReference type="RefSeq" id="XP_014484227.1"/>
    </source>
</evidence>
<dbReference type="KEGG" id="dqu:106749371"/>
<reference evidence="2 3" key="1">
    <citation type="submission" date="2025-04" db="UniProtKB">
        <authorList>
            <consortium name="RefSeq"/>
        </authorList>
    </citation>
    <scope>IDENTIFICATION</scope>
</reference>
<accession>A0A6P3Y201</accession>
<sequence length="446" mass="49915">MFYLDGRGDAAAITTTTAKYDSLPPNGEENFGWWLSHWKIAVSPRSRRDEDHYRSPGSSASMLSCVDSDDSSCCTFTQNSSAGRQEKTYENIELRMFARDDLDIGLIKRDAQDNWPTGVTEDEYDARNESKCEVVCCSPERLIRCQEYRIHAPSCRRSSRARCAPEVEACRARLSCGLIDPERIGGTQSKLPCAACSPVIARSRRADDDFGTETRSSCDRLNSTWDNCNGSSTRLYSLEDTSDIQSNDCSSNRQSDAPDTPMCLCDELAIASKDRVGDHNRGTAINEVASILEGFRNDPEKALLEEEDRFYDCRSSHDQLTRLALAIETDAEEAPAILGDPNNWLRQLRDKIERLQHGHKEIRGDIRALRGDFQSADARTRIRSPFTSRRCHSASIAVPVHRHATFISPFREFHIGSATRGKLATCRATRRDCEARSANCGISTTC</sequence>
<dbReference type="OrthoDB" id="7741006at2759"/>
<protein>
    <submittedName>
        <fullName evidence="2 3">Uncharacterized protein LOC106749371 isoform X1</fullName>
    </submittedName>
</protein>
<gene>
    <name evidence="2 3 4" type="primary">LOC106749371</name>
</gene>
<evidence type="ECO:0000313" key="4">
    <source>
        <dbReference type="RefSeq" id="XP_014484228.1"/>
    </source>
</evidence>
<dbReference type="Proteomes" id="UP000515204">
    <property type="component" value="Unplaced"/>
</dbReference>
<proteinExistence type="predicted"/>
<organism evidence="1 4">
    <name type="scientific">Dinoponera quadriceps</name>
    <name type="common">South American ant</name>
    <dbReference type="NCBI Taxonomy" id="609295"/>
    <lineage>
        <taxon>Eukaryota</taxon>
        <taxon>Metazoa</taxon>
        <taxon>Ecdysozoa</taxon>
        <taxon>Arthropoda</taxon>
        <taxon>Hexapoda</taxon>
        <taxon>Insecta</taxon>
        <taxon>Pterygota</taxon>
        <taxon>Neoptera</taxon>
        <taxon>Endopterygota</taxon>
        <taxon>Hymenoptera</taxon>
        <taxon>Apocrita</taxon>
        <taxon>Aculeata</taxon>
        <taxon>Formicoidea</taxon>
        <taxon>Formicidae</taxon>
        <taxon>Ponerinae</taxon>
        <taxon>Ponerini</taxon>
        <taxon>Dinoponera</taxon>
    </lineage>
</organism>
<name>A0A6P3Y201_DINQU</name>
<keyword evidence="1" id="KW-1185">Reference proteome</keyword>
<dbReference type="AlphaFoldDB" id="A0A6P3Y201"/>
<dbReference type="RefSeq" id="XP_014484226.1">
    <property type="nucleotide sequence ID" value="XM_014628740.1"/>
</dbReference>
<evidence type="ECO:0000313" key="1">
    <source>
        <dbReference type="Proteomes" id="UP000515204"/>
    </source>
</evidence>
<dbReference type="RefSeq" id="XP_014484228.1">
    <property type="nucleotide sequence ID" value="XM_014628742.1"/>
</dbReference>